<feature type="transmembrane region" description="Helical" evidence="9">
    <location>
        <begin position="377"/>
        <end position="401"/>
    </location>
</feature>
<dbReference type="GO" id="GO:0005345">
    <property type="term" value="F:purine nucleobase transmembrane transporter activity"/>
    <property type="evidence" value="ECO:0007669"/>
    <property type="project" value="TreeGrafter"/>
</dbReference>
<name>A0A1Q5PDW9_9BACT</name>
<evidence type="ECO:0000256" key="9">
    <source>
        <dbReference type="SAM" id="Phobius"/>
    </source>
</evidence>
<protein>
    <submittedName>
        <fullName evidence="10">Permease</fullName>
    </submittedName>
</protein>
<dbReference type="InterPro" id="IPR026033">
    <property type="entry name" value="Azg-like_bact_archaea"/>
</dbReference>
<evidence type="ECO:0000256" key="6">
    <source>
        <dbReference type="ARBA" id="ARBA00022989"/>
    </source>
</evidence>
<dbReference type="OrthoDB" id="9808458at2"/>
<dbReference type="PIRSF" id="PIRSF005353">
    <property type="entry name" value="PbuG"/>
    <property type="match status" value="1"/>
</dbReference>
<accession>A0A1Q5PDW9</accession>
<evidence type="ECO:0000256" key="2">
    <source>
        <dbReference type="ARBA" id="ARBA00005697"/>
    </source>
</evidence>
<dbReference type="PANTHER" id="PTHR43337:SF1">
    <property type="entry name" value="XANTHINE_URACIL PERMEASE C887.17-RELATED"/>
    <property type="match status" value="1"/>
</dbReference>
<feature type="transmembrane region" description="Helical" evidence="9">
    <location>
        <begin position="231"/>
        <end position="254"/>
    </location>
</feature>
<dbReference type="Pfam" id="PF00860">
    <property type="entry name" value="Xan_ur_permease"/>
    <property type="match status" value="1"/>
</dbReference>
<dbReference type="PANTHER" id="PTHR43337">
    <property type="entry name" value="XANTHINE/URACIL PERMEASE C887.17-RELATED"/>
    <property type="match status" value="1"/>
</dbReference>
<evidence type="ECO:0000313" key="10">
    <source>
        <dbReference type="EMBL" id="OKL40414.1"/>
    </source>
</evidence>
<evidence type="ECO:0000256" key="4">
    <source>
        <dbReference type="ARBA" id="ARBA00022475"/>
    </source>
</evidence>
<evidence type="ECO:0000256" key="5">
    <source>
        <dbReference type="ARBA" id="ARBA00022692"/>
    </source>
</evidence>
<evidence type="ECO:0000256" key="8">
    <source>
        <dbReference type="PIRNR" id="PIRNR005353"/>
    </source>
</evidence>
<feature type="transmembrane region" description="Helical" evidence="9">
    <location>
        <begin position="192"/>
        <end position="211"/>
    </location>
</feature>
<dbReference type="InterPro" id="IPR006043">
    <property type="entry name" value="NCS2"/>
</dbReference>
<keyword evidence="7 8" id="KW-0472">Membrane</keyword>
<keyword evidence="6 8" id="KW-1133">Transmembrane helix</keyword>
<feature type="transmembrane region" description="Helical" evidence="9">
    <location>
        <begin position="73"/>
        <end position="92"/>
    </location>
</feature>
<comment type="similarity">
    <text evidence="2 8">Belongs to the nucleobase:cation symporter-2 (NCS2) (TC 2.A.40) family. Azg-like subfamily.</text>
</comment>
<evidence type="ECO:0000256" key="3">
    <source>
        <dbReference type="ARBA" id="ARBA00022448"/>
    </source>
</evidence>
<dbReference type="Proteomes" id="UP000186551">
    <property type="component" value="Unassembled WGS sequence"/>
</dbReference>
<keyword evidence="3 8" id="KW-0813">Transport</keyword>
<organism evidence="10 11">
    <name type="scientific">Pontibacter flavimaris</name>
    <dbReference type="NCBI Taxonomy" id="1797110"/>
    <lineage>
        <taxon>Bacteria</taxon>
        <taxon>Pseudomonadati</taxon>
        <taxon>Bacteroidota</taxon>
        <taxon>Cytophagia</taxon>
        <taxon>Cytophagales</taxon>
        <taxon>Hymenobacteraceae</taxon>
        <taxon>Pontibacter</taxon>
    </lineage>
</organism>
<gene>
    <name evidence="10" type="ORF">A3841_19075</name>
</gene>
<dbReference type="AlphaFoldDB" id="A0A1Q5PDW9"/>
<sequence>MESYFQLRQNNTNVKTEIIAGISSFLATAYIIVVNPTILAQAGMPFSGVLTATVLVSFFSSVMMGLYARNPVLVAPGMGLNAFFTFSAVLGMGVTWQVALGAVFWSGVVFLLLSLFNIRTMIVRAIPRPLRFAIAAGIGLFITLVGLINAKFIVANPATVLGVGALTPALLTFLAGLLVTSILVVRNVKGGILLGILFTTLLSYPLGRWWATDLDPLISWQGVLAAPDFSLVLELDLVNSFQLAIVPVVFAFLFTDMFDSISTFVGLAEAADLMDEHGEPRNIQRSLTTDAVATTLAGLVGSSPGTAYVESAVGIEAGGRTGLTAVVGGLLFLPFLFLAPLLSMIPAIATAPALVLVGAFMIRPVTKIDWFKMDDALPAFLAMVLIPFTYSITQGIIWGFLSWTALKVVTGKRKEVSLALWIINFFAILALML</sequence>
<proteinExistence type="inferred from homology"/>
<feature type="transmembrane region" description="Helical" evidence="9">
    <location>
        <begin position="98"/>
        <end position="118"/>
    </location>
</feature>
<feature type="transmembrane region" description="Helical" evidence="9">
    <location>
        <begin position="416"/>
        <end position="432"/>
    </location>
</feature>
<dbReference type="RefSeq" id="WP_073852517.1">
    <property type="nucleotide sequence ID" value="NZ_LVWA01000005.1"/>
</dbReference>
<evidence type="ECO:0000256" key="7">
    <source>
        <dbReference type="ARBA" id="ARBA00023136"/>
    </source>
</evidence>
<comment type="caution">
    <text evidence="10">The sequence shown here is derived from an EMBL/GenBank/DDBJ whole genome shotgun (WGS) entry which is preliminary data.</text>
</comment>
<dbReference type="InterPro" id="IPR045018">
    <property type="entry name" value="Azg-like"/>
</dbReference>
<keyword evidence="11" id="KW-1185">Reference proteome</keyword>
<evidence type="ECO:0000313" key="11">
    <source>
        <dbReference type="Proteomes" id="UP000186551"/>
    </source>
</evidence>
<feature type="transmembrane region" description="Helical" evidence="9">
    <location>
        <begin position="130"/>
        <end position="154"/>
    </location>
</feature>
<evidence type="ECO:0000256" key="1">
    <source>
        <dbReference type="ARBA" id="ARBA00004651"/>
    </source>
</evidence>
<reference evidence="10 11" key="1">
    <citation type="submission" date="2016-03" db="EMBL/GenBank/DDBJ databases">
        <title>Genome sequence of Pontibacter sp. nov., of the family cytophagaceae, isolated from marine sediment of the Yellow Sea, China.</title>
        <authorList>
            <person name="Zhang G."/>
            <person name="Zhang R."/>
        </authorList>
    </citation>
    <scope>NUCLEOTIDE SEQUENCE [LARGE SCALE GENOMIC DNA]</scope>
    <source>
        <strain evidence="10 11">S10-8</strain>
    </source>
</reference>
<dbReference type="GO" id="GO:0005886">
    <property type="term" value="C:plasma membrane"/>
    <property type="evidence" value="ECO:0007669"/>
    <property type="project" value="UniProtKB-SubCell"/>
</dbReference>
<feature type="transmembrane region" description="Helical" evidence="9">
    <location>
        <begin position="46"/>
        <end position="66"/>
    </location>
</feature>
<keyword evidence="4 8" id="KW-1003">Cell membrane</keyword>
<comment type="subcellular location">
    <subcellularLocation>
        <location evidence="1 8">Cell membrane</location>
        <topology evidence="1 8">Multi-pass membrane protein</topology>
    </subcellularLocation>
</comment>
<keyword evidence="5 8" id="KW-0812">Transmembrane</keyword>
<feature type="transmembrane region" description="Helical" evidence="9">
    <location>
        <begin position="18"/>
        <end position="40"/>
    </location>
</feature>
<dbReference type="STRING" id="1797110.A3841_19075"/>
<feature type="transmembrane region" description="Helical" evidence="9">
    <location>
        <begin position="160"/>
        <end position="185"/>
    </location>
</feature>
<dbReference type="EMBL" id="LVWA01000005">
    <property type="protein sequence ID" value="OKL40414.1"/>
    <property type="molecule type" value="Genomic_DNA"/>
</dbReference>